<dbReference type="EMBL" id="DSDK01000199">
    <property type="protein sequence ID" value="HDR50675.1"/>
    <property type="molecule type" value="Genomic_DNA"/>
</dbReference>
<accession>A0A831PJM6</accession>
<evidence type="ECO:0000313" key="1">
    <source>
        <dbReference type="EMBL" id="HDR50675.1"/>
    </source>
</evidence>
<reference evidence="1" key="1">
    <citation type="journal article" date="2020" name="mSystems">
        <title>Genome- and Community-Level Interaction Insights into Carbon Utilization and Element Cycling Functions of Hydrothermarchaeota in Hydrothermal Sediment.</title>
        <authorList>
            <person name="Zhou Z."/>
            <person name="Liu Y."/>
            <person name="Xu W."/>
            <person name="Pan J."/>
            <person name="Luo Z.H."/>
            <person name="Li M."/>
        </authorList>
    </citation>
    <scope>NUCLEOTIDE SEQUENCE [LARGE SCALE GENOMIC DNA]</scope>
    <source>
        <strain evidence="1">SpSt-1217</strain>
    </source>
</reference>
<proteinExistence type="predicted"/>
<gene>
    <name evidence="1" type="ORF">ENN90_03515</name>
</gene>
<dbReference type="InterPro" id="IPR013324">
    <property type="entry name" value="RNA_pol_sigma_r3/r4-like"/>
</dbReference>
<protein>
    <recommendedName>
        <fullName evidence="2">RNA polymerase sigma factor, sigma-70 family</fullName>
    </recommendedName>
</protein>
<name>A0A831PJM6_9BACT</name>
<evidence type="ECO:0008006" key="2">
    <source>
        <dbReference type="Google" id="ProtNLM"/>
    </source>
</evidence>
<dbReference type="SUPFAM" id="SSF88659">
    <property type="entry name" value="Sigma3 and sigma4 domains of RNA polymerase sigma factors"/>
    <property type="match status" value="1"/>
</dbReference>
<dbReference type="AlphaFoldDB" id="A0A831PJM6"/>
<comment type="caution">
    <text evidence="1">The sequence shown here is derived from an EMBL/GenBank/DDBJ whole genome shotgun (WGS) entry which is preliminary data.</text>
</comment>
<dbReference type="Proteomes" id="UP000886047">
    <property type="component" value="Unassembled WGS sequence"/>
</dbReference>
<organism evidence="1">
    <name type="scientific">Mariniphaga anaerophila</name>
    <dbReference type="NCBI Taxonomy" id="1484053"/>
    <lineage>
        <taxon>Bacteria</taxon>
        <taxon>Pseudomonadati</taxon>
        <taxon>Bacteroidota</taxon>
        <taxon>Bacteroidia</taxon>
        <taxon>Marinilabiliales</taxon>
        <taxon>Prolixibacteraceae</taxon>
        <taxon>Mariniphaga</taxon>
    </lineage>
</organism>
<sequence>MDSKELQNVTAELYFENTKNGGYQLSAIIKAKNDVFFLQEKHLDPADCVSLLFNEIELKLQKKFYRENKSKLKKREAAHHKNFSENISHLKRLKNEGSKELFESLLKILLRQMPNYIKRRLQSAQAARYVKKGRFELQELIDELYLIIYDNIEEIPSEPNESRIWLYQKTDELLNEKLKEAEFEKNNMEQLENLEEIQFEDMEETFSVDAEYEIVPAEDLDDYKLSYEKYTANDLFVSEDEESILSDIMLTFNRDEIHAIIQKELLYLPVMKRTILDLYLLEQLSVEEIASIKKLSELEVEAIIREVTLSLKKKLVKTLEEL</sequence>